<protein>
    <recommendedName>
        <fullName evidence="1">Glycosyltransferase 2-like domain-containing protein</fullName>
    </recommendedName>
</protein>
<dbReference type="CDD" id="cd00761">
    <property type="entry name" value="Glyco_tranf_GTA_type"/>
    <property type="match status" value="1"/>
</dbReference>
<organism evidence="2 3">
    <name type="scientific">Xanthomarina gelatinilytica</name>
    <dbReference type="NCBI Taxonomy" id="1137281"/>
    <lineage>
        <taxon>Bacteria</taxon>
        <taxon>Pseudomonadati</taxon>
        <taxon>Bacteroidota</taxon>
        <taxon>Flavobacteriia</taxon>
        <taxon>Flavobacteriales</taxon>
        <taxon>Flavobacteriaceae</taxon>
        <taxon>Xanthomarina</taxon>
    </lineage>
</organism>
<sequence length="334" mass="39562">MGASFKSVIITQIFHYISPTKSFVHVSHPLVSIIIPTYNRAHLIGETLDSVLAQTYTNWECIVVDDGSTDASQQLFVNYSNLDRRFRFFKRPNTKPKGVNSCRNIGLEIAKGDYVVFFDSDDLMTENHLEVKLNTIQKFACDYVITKTQYFNYTNDRINKYYQFDKFPITSFNYIKKINWLTLDVCIKASVAKSICFNENLQSEQEYNYFCKLVHESINGKFINKVVSLRRHDEKSIQSNLNHKHKKQISRFNRSWYTYLDLKRIATRNELEFLMNNCIKTCYDAKAIPFFDKTSFMKEVLKFYRLKGVYFLMLIFSLKNLNLGYRFRQKYFIN</sequence>
<dbReference type="InterPro" id="IPR001173">
    <property type="entry name" value="Glyco_trans_2-like"/>
</dbReference>
<dbReference type="PANTHER" id="PTHR43685:SF2">
    <property type="entry name" value="GLYCOSYLTRANSFERASE 2-LIKE DOMAIN-CONTAINING PROTEIN"/>
    <property type="match status" value="1"/>
</dbReference>
<evidence type="ECO:0000259" key="1">
    <source>
        <dbReference type="Pfam" id="PF00535"/>
    </source>
</evidence>
<name>A0A3D6BY34_9FLAO</name>
<dbReference type="Gene3D" id="3.90.550.10">
    <property type="entry name" value="Spore Coat Polysaccharide Biosynthesis Protein SpsA, Chain A"/>
    <property type="match status" value="1"/>
</dbReference>
<accession>A0A3D6BY34</accession>
<proteinExistence type="predicted"/>
<reference evidence="2 3" key="1">
    <citation type="journal article" date="2018" name="Nat. Biotechnol.">
        <title>A standardized bacterial taxonomy based on genome phylogeny substantially revises the tree of life.</title>
        <authorList>
            <person name="Parks D.H."/>
            <person name="Chuvochina M."/>
            <person name="Waite D.W."/>
            <person name="Rinke C."/>
            <person name="Skarshewski A."/>
            <person name="Chaumeil P.A."/>
            <person name="Hugenholtz P."/>
        </authorList>
    </citation>
    <scope>NUCLEOTIDE SEQUENCE [LARGE SCALE GENOMIC DNA]</scope>
    <source>
        <strain evidence="2">UBA10227</strain>
    </source>
</reference>
<dbReference type="Pfam" id="PF00535">
    <property type="entry name" value="Glycos_transf_2"/>
    <property type="match status" value="1"/>
</dbReference>
<dbReference type="EMBL" id="DPRK01000255">
    <property type="protein sequence ID" value="HCY82965.1"/>
    <property type="molecule type" value="Genomic_DNA"/>
</dbReference>
<comment type="caution">
    <text evidence="2">The sequence shown here is derived from an EMBL/GenBank/DDBJ whole genome shotgun (WGS) entry which is preliminary data.</text>
</comment>
<dbReference type="InterPro" id="IPR029044">
    <property type="entry name" value="Nucleotide-diphossugar_trans"/>
</dbReference>
<dbReference type="PANTHER" id="PTHR43685">
    <property type="entry name" value="GLYCOSYLTRANSFERASE"/>
    <property type="match status" value="1"/>
</dbReference>
<dbReference type="AlphaFoldDB" id="A0A3D6BY34"/>
<dbReference type="InterPro" id="IPR050834">
    <property type="entry name" value="Glycosyltransf_2"/>
</dbReference>
<feature type="domain" description="Glycosyltransferase 2-like" evidence="1">
    <location>
        <begin position="32"/>
        <end position="186"/>
    </location>
</feature>
<evidence type="ECO:0000313" key="3">
    <source>
        <dbReference type="Proteomes" id="UP000263268"/>
    </source>
</evidence>
<gene>
    <name evidence="2" type="ORF">DHV22_15905</name>
</gene>
<dbReference type="Proteomes" id="UP000263268">
    <property type="component" value="Unassembled WGS sequence"/>
</dbReference>
<dbReference type="SUPFAM" id="SSF53448">
    <property type="entry name" value="Nucleotide-diphospho-sugar transferases"/>
    <property type="match status" value="1"/>
</dbReference>
<evidence type="ECO:0000313" key="2">
    <source>
        <dbReference type="EMBL" id="HCY82965.1"/>
    </source>
</evidence>